<protein>
    <recommendedName>
        <fullName evidence="4">Secreted protein</fullName>
    </recommendedName>
</protein>
<dbReference type="EMBL" id="JAPZPY010000001">
    <property type="protein sequence ID" value="MCZ8377572.1"/>
    <property type="molecule type" value="Genomic_DNA"/>
</dbReference>
<proteinExistence type="predicted"/>
<evidence type="ECO:0000313" key="3">
    <source>
        <dbReference type="Proteomes" id="UP001142153"/>
    </source>
</evidence>
<reference evidence="2" key="1">
    <citation type="submission" date="2022-12" db="EMBL/GenBank/DDBJ databases">
        <authorList>
            <person name="Deng Y."/>
            <person name="Zhang Y.-Q."/>
        </authorList>
    </citation>
    <scope>NUCLEOTIDE SEQUENCE</scope>
    <source>
        <strain evidence="2">CPCC 205372</strain>
    </source>
</reference>
<keyword evidence="3" id="KW-1185">Reference proteome</keyword>
<feature type="compositionally biased region" description="Polar residues" evidence="1">
    <location>
        <begin position="31"/>
        <end position="43"/>
    </location>
</feature>
<evidence type="ECO:0008006" key="4">
    <source>
        <dbReference type="Google" id="ProtNLM"/>
    </source>
</evidence>
<evidence type="ECO:0000256" key="1">
    <source>
        <dbReference type="SAM" id="MobiDB-lite"/>
    </source>
</evidence>
<organism evidence="2 3">
    <name type="scientific">Mycobacterium hippophais</name>
    <dbReference type="NCBI Taxonomy" id="3016340"/>
    <lineage>
        <taxon>Bacteria</taxon>
        <taxon>Bacillati</taxon>
        <taxon>Actinomycetota</taxon>
        <taxon>Actinomycetes</taxon>
        <taxon>Mycobacteriales</taxon>
        <taxon>Mycobacteriaceae</taxon>
        <taxon>Mycobacterium</taxon>
    </lineage>
</organism>
<name>A0ABT4PLY5_9MYCO</name>
<accession>A0ABT4PLY5</accession>
<dbReference type="Proteomes" id="UP001142153">
    <property type="component" value="Unassembled WGS sequence"/>
</dbReference>
<feature type="region of interest" description="Disordered" evidence="1">
    <location>
        <begin position="19"/>
        <end position="45"/>
    </location>
</feature>
<gene>
    <name evidence="2" type="ORF">O6P37_01715</name>
</gene>
<sequence>MLAIALAVVITVLVMQPASEEGGDGGADPTARNSDSEFASANDTGPADIITDDLTCAAWSRIGNEYADRLETISWSDRDREVSADIWSPAQKSQYEAAGEAMSAAAEAATKLAKQTPHRVMRELYEQFIAYSGSFVDNIPSYRPEHNRAIVVSDAFGLALNNVCASIQYAAAPQVAPLVDSPQAPSTATSSMDGEDFMFLKQRIPVCTDWAAAINSISDDTAAWQRIDAEISASDWTAEQRAVIDAVGPVMSENADSLEAMGRSSDNPLFEDFAITAAQYRRGYVKALPTYSPRDSFLAQTATYLVKAVNSACDAA</sequence>
<evidence type="ECO:0000313" key="2">
    <source>
        <dbReference type="EMBL" id="MCZ8377572.1"/>
    </source>
</evidence>
<comment type="caution">
    <text evidence="2">The sequence shown here is derived from an EMBL/GenBank/DDBJ whole genome shotgun (WGS) entry which is preliminary data.</text>
</comment>
<dbReference type="RefSeq" id="WP_269892443.1">
    <property type="nucleotide sequence ID" value="NZ_JAPZPY010000001.1"/>
</dbReference>